<dbReference type="GeneTree" id="ENSGT00940000175032"/>
<protein>
    <submittedName>
        <fullName evidence="2">Uncharacterized protein</fullName>
    </submittedName>
</protein>
<dbReference type="Ensembl" id="ENSMZET00005039681.1">
    <property type="protein sequence ID" value="ENSMZEP00005038246.1"/>
    <property type="gene ID" value="ENSMZEG00005028622.1"/>
</dbReference>
<organism evidence="2 3">
    <name type="scientific">Maylandia zebra</name>
    <name type="common">zebra mbuna</name>
    <dbReference type="NCBI Taxonomy" id="106582"/>
    <lineage>
        <taxon>Eukaryota</taxon>
        <taxon>Metazoa</taxon>
        <taxon>Chordata</taxon>
        <taxon>Craniata</taxon>
        <taxon>Vertebrata</taxon>
        <taxon>Euteleostomi</taxon>
        <taxon>Actinopterygii</taxon>
        <taxon>Neopterygii</taxon>
        <taxon>Teleostei</taxon>
        <taxon>Neoteleostei</taxon>
        <taxon>Acanthomorphata</taxon>
        <taxon>Ovalentaria</taxon>
        <taxon>Cichlomorphae</taxon>
        <taxon>Cichliformes</taxon>
        <taxon>Cichlidae</taxon>
        <taxon>African cichlids</taxon>
        <taxon>Pseudocrenilabrinae</taxon>
        <taxon>Haplochromini</taxon>
        <taxon>Maylandia</taxon>
        <taxon>Maylandia zebra complex</taxon>
    </lineage>
</organism>
<dbReference type="Proteomes" id="UP000265160">
    <property type="component" value="Unplaced"/>
</dbReference>
<dbReference type="STRING" id="106582.ENSMZEP00005038246"/>
<keyword evidence="3" id="KW-1185">Reference proteome</keyword>
<sequence length="94" mass="10739">EDLLPFLREMPDARLAKEKEEEEAKQAAQQAKKEKEIQKKAIKKERQKLRTMCKVSAYSVRRVCVLLLLGAFSLSDAVPLHRTGTTLQTTRLTV</sequence>
<feature type="region of interest" description="Disordered" evidence="1">
    <location>
        <begin position="16"/>
        <end position="36"/>
    </location>
</feature>
<dbReference type="AlphaFoldDB" id="A0A3P9DVB1"/>
<reference evidence="2" key="1">
    <citation type="submission" date="2025-08" db="UniProtKB">
        <authorList>
            <consortium name="Ensembl"/>
        </authorList>
    </citation>
    <scope>IDENTIFICATION</scope>
</reference>
<name>A0A3P9DVB1_9CICH</name>
<accession>A0A3P9DVB1</accession>
<evidence type="ECO:0000313" key="3">
    <source>
        <dbReference type="Proteomes" id="UP000265160"/>
    </source>
</evidence>
<reference evidence="2" key="2">
    <citation type="submission" date="2025-09" db="UniProtKB">
        <authorList>
            <consortium name="Ensembl"/>
        </authorList>
    </citation>
    <scope>IDENTIFICATION</scope>
</reference>
<proteinExistence type="predicted"/>
<evidence type="ECO:0000256" key="1">
    <source>
        <dbReference type="SAM" id="MobiDB-lite"/>
    </source>
</evidence>
<evidence type="ECO:0000313" key="2">
    <source>
        <dbReference type="Ensembl" id="ENSMZEP00005038246.1"/>
    </source>
</evidence>